<dbReference type="GO" id="GO:0071555">
    <property type="term" value="P:cell wall organization"/>
    <property type="evidence" value="ECO:0007669"/>
    <property type="project" value="UniProtKB-KW"/>
</dbReference>
<evidence type="ECO:0000256" key="8">
    <source>
        <dbReference type="ARBA" id="ARBA00023306"/>
    </source>
</evidence>
<dbReference type="Proteomes" id="UP001286174">
    <property type="component" value="Unassembled WGS sequence"/>
</dbReference>
<feature type="binding site" evidence="10">
    <location>
        <position position="197"/>
    </location>
    <ligand>
        <name>UDP-N-acetyl-alpha-D-glucosamine</name>
        <dbReference type="ChEBI" id="CHEBI:57705"/>
    </ligand>
</feature>
<dbReference type="Pfam" id="PF03033">
    <property type="entry name" value="Glyco_transf_28"/>
    <property type="match status" value="1"/>
</dbReference>
<reference evidence="13 14" key="1">
    <citation type="submission" date="2022-03" db="EMBL/GenBank/DDBJ databases">
        <title>Novel taxa within the pig intestine.</title>
        <authorList>
            <person name="Wylensek D."/>
            <person name="Bishof K."/>
            <person name="Afrizal A."/>
            <person name="Clavel T."/>
        </authorList>
    </citation>
    <scope>NUCLEOTIDE SEQUENCE [LARGE SCALE GENOMIC DNA]</scope>
    <source>
        <strain evidence="13 14">CLA-KB-P133</strain>
    </source>
</reference>
<dbReference type="GO" id="GO:0005975">
    <property type="term" value="P:carbohydrate metabolic process"/>
    <property type="evidence" value="ECO:0007669"/>
    <property type="project" value="InterPro"/>
</dbReference>
<comment type="subcellular location">
    <subcellularLocation>
        <location evidence="10">Cell membrane</location>
        <topology evidence="10">Peripheral membrane protein</topology>
        <orientation evidence="10">Cytoplasmic side</orientation>
    </subcellularLocation>
</comment>
<dbReference type="InterPro" id="IPR004276">
    <property type="entry name" value="GlycoTrans_28_N"/>
</dbReference>
<protein>
    <recommendedName>
        <fullName evidence="10">UDP-N-acetylglucosamine--N-acetylmuramyl-(pentapeptide) pyrophosphoryl-undecaprenol N-acetylglucosamine transferase</fullName>
        <ecNumber evidence="10">2.4.1.227</ecNumber>
    </recommendedName>
    <alternativeName>
        <fullName evidence="10">Undecaprenyl-PP-MurNAc-pentapeptide-UDPGlcNAc GlcNAc transferase</fullName>
    </alternativeName>
</protein>
<keyword evidence="7 10" id="KW-0472">Membrane</keyword>
<evidence type="ECO:0000256" key="1">
    <source>
        <dbReference type="ARBA" id="ARBA00022475"/>
    </source>
</evidence>
<evidence type="ECO:0000313" key="13">
    <source>
        <dbReference type="EMBL" id="MDX8420126.1"/>
    </source>
</evidence>
<dbReference type="SUPFAM" id="SSF53756">
    <property type="entry name" value="UDP-Glycosyltransferase/glycogen phosphorylase"/>
    <property type="match status" value="1"/>
</dbReference>
<evidence type="ECO:0000256" key="10">
    <source>
        <dbReference type="HAMAP-Rule" id="MF_00033"/>
    </source>
</evidence>
<dbReference type="CDD" id="cd03785">
    <property type="entry name" value="GT28_MurG"/>
    <property type="match status" value="1"/>
</dbReference>
<keyword evidence="14" id="KW-1185">Reference proteome</keyword>
<keyword evidence="5 10" id="KW-0133">Cell shape</keyword>
<dbReference type="GO" id="GO:0051301">
    <property type="term" value="P:cell division"/>
    <property type="evidence" value="ECO:0007669"/>
    <property type="project" value="UniProtKB-KW"/>
</dbReference>
<sequence>MKVLIAAGGTGGHIYPALALAEILKEQDPACQIVFWGSSNRMESRLIPEKGYRFYGASMSGMSSGIKAKVKSAVSLLKAKSLARSVIKKEKPDIVAAFGNYISVPIVQAANACRIPVMLHEQNSFMGKANRFLAKKADAIAICYQANKEQVPSCADKMRLTGNPEAQLAAKTVCTKEDLVQVGLNPDLPFVVFMMGSLGSESVSKVIDEACAKFDSDYQVLIAAGKANDYVYQTKSDDHIHIVPYIDGKKMLKACRLAVVRAGATTMAELSAIGTPAILIPSPNVPNNHQVFNAMELVKQDAAVMLEEKDLSAEKLADMVNGLMKDAARLDTMAANAKMEGHVDAADQMIAWMKELVH</sequence>
<comment type="caution">
    <text evidence="10">Lacks conserved residue(s) required for the propagation of feature annotation.</text>
</comment>
<feature type="binding site" evidence="10">
    <location>
        <position position="123"/>
    </location>
    <ligand>
        <name>UDP-N-acetyl-alpha-D-glucosamine</name>
        <dbReference type="ChEBI" id="CHEBI:57705"/>
    </ligand>
</feature>
<evidence type="ECO:0000256" key="6">
    <source>
        <dbReference type="ARBA" id="ARBA00022984"/>
    </source>
</evidence>
<keyword evidence="9 10" id="KW-0961">Cell wall biogenesis/degradation</keyword>
<feature type="binding site" evidence="10">
    <location>
        <position position="290"/>
    </location>
    <ligand>
        <name>UDP-N-acetyl-alpha-D-glucosamine</name>
        <dbReference type="ChEBI" id="CHEBI:57705"/>
    </ligand>
</feature>
<dbReference type="EC" id="2.4.1.227" evidence="10"/>
<evidence type="ECO:0000259" key="11">
    <source>
        <dbReference type="Pfam" id="PF03033"/>
    </source>
</evidence>
<dbReference type="AlphaFoldDB" id="A0AB35U4Q4"/>
<dbReference type="InterPro" id="IPR006009">
    <property type="entry name" value="GlcNAc_MurG"/>
</dbReference>
<comment type="caution">
    <text evidence="13">The sequence shown here is derived from an EMBL/GenBank/DDBJ whole genome shotgun (WGS) entry which is preliminary data.</text>
</comment>
<keyword evidence="1 10" id="KW-1003">Cell membrane</keyword>
<accession>A0AB35U4Q4</accession>
<gene>
    <name evidence="10" type="primary">murG</name>
    <name evidence="13" type="ORF">MOZ60_08475</name>
</gene>
<keyword evidence="2 10" id="KW-0132">Cell division</keyword>
<organism evidence="13 14">
    <name type="scientific">Grylomicrobium aquisgranensis</name>
    <dbReference type="NCBI Taxonomy" id="2926318"/>
    <lineage>
        <taxon>Bacteria</taxon>
        <taxon>Bacillati</taxon>
        <taxon>Bacillota</taxon>
        <taxon>Erysipelotrichia</taxon>
        <taxon>Erysipelotrichales</taxon>
        <taxon>Erysipelotrichaceae</taxon>
        <taxon>Grylomicrobium</taxon>
    </lineage>
</organism>
<evidence type="ECO:0000256" key="3">
    <source>
        <dbReference type="ARBA" id="ARBA00022676"/>
    </source>
</evidence>
<comment type="catalytic activity">
    <reaction evidence="10">
        <text>di-trans,octa-cis-undecaprenyl diphospho-N-acetyl-alpha-D-muramoyl-L-alanyl-D-glutamyl-meso-2,6-diaminopimeloyl-D-alanyl-D-alanine + UDP-N-acetyl-alpha-D-glucosamine = di-trans,octa-cis-undecaprenyl diphospho-[N-acetyl-alpha-D-glucosaminyl-(1-&gt;4)]-N-acetyl-alpha-D-muramoyl-L-alanyl-D-glutamyl-meso-2,6-diaminopimeloyl-D-alanyl-D-alanine + UDP + H(+)</text>
        <dbReference type="Rhea" id="RHEA:31227"/>
        <dbReference type="ChEBI" id="CHEBI:15378"/>
        <dbReference type="ChEBI" id="CHEBI:57705"/>
        <dbReference type="ChEBI" id="CHEBI:58223"/>
        <dbReference type="ChEBI" id="CHEBI:61387"/>
        <dbReference type="ChEBI" id="CHEBI:61388"/>
        <dbReference type="EC" id="2.4.1.227"/>
    </reaction>
</comment>
<proteinExistence type="inferred from homology"/>
<dbReference type="RefSeq" id="WP_370596346.1">
    <property type="nucleotide sequence ID" value="NZ_JALBUR010000022.1"/>
</dbReference>
<dbReference type="Gene3D" id="3.40.50.2000">
    <property type="entry name" value="Glycogen Phosphorylase B"/>
    <property type="match status" value="2"/>
</dbReference>
<dbReference type="PANTHER" id="PTHR21015:SF22">
    <property type="entry name" value="GLYCOSYLTRANSFERASE"/>
    <property type="match status" value="1"/>
</dbReference>
<dbReference type="GO" id="GO:0050511">
    <property type="term" value="F:undecaprenyldiphospho-muramoylpentapeptide beta-N-acetylglucosaminyltransferase activity"/>
    <property type="evidence" value="ECO:0007669"/>
    <property type="project" value="UniProtKB-UniRule"/>
</dbReference>
<dbReference type="HAMAP" id="MF_00033">
    <property type="entry name" value="MurG"/>
    <property type="match status" value="1"/>
</dbReference>
<comment type="similarity">
    <text evidence="10">Belongs to the glycosyltransferase 28 family. MurG subfamily.</text>
</comment>
<dbReference type="Pfam" id="PF04101">
    <property type="entry name" value="Glyco_tran_28_C"/>
    <property type="match status" value="1"/>
</dbReference>
<evidence type="ECO:0000259" key="12">
    <source>
        <dbReference type="Pfam" id="PF04101"/>
    </source>
</evidence>
<name>A0AB35U4Q4_9FIRM</name>
<feature type="binding site" evidence="10">
    <location>
        <begin position="10"/>
        <end position="12"/>
    </location>
    <ligand>
        <name>UDP-N-acetyl-alpha-D-glucosamine</name>
        <dbReference type="ChEBI" id="CHEBI:57705"/>
    </ligand>
</feature>
<dbReference type="GO" id="GO:0008360">
    <property type="term" value="P:regulation of cell shape"/>
    <property type="evidence" value="ECO:0007669"/>
    <property type="project" value="UniProtKB-KW"/>
</dbReference>
<dbReference type="InterPro" id="IPR007235">
    <property type="entry name" value="Glyco_trans_28_C"/>
</dbReference>
<dbReference type="GO" id="GO:0005886">
    <property type="term" value="C:plasma membrane"/>
    <property type="evidence" value="ECO:0007669"/>
    <property type="project" value="UniProtKB-SubCell"/>
</dbReference>
<evidence type="ECO:0000256" key="7">
    <source>
        <dbReference type="ARBA" id="ARBA00023136"/>
    </source>
</evidence>
<evidence type="ECO:0000256" key="2">
    <source>
        <dbReference type="ARBA" id="ARBA00022618"/>
    </source>
</evidence>
<keyword evidence="6 10" id="KW-0573">Peptidoglycan synthesis</keyword>
<evidence type="ECO:0000256" key="5">
    <source>
        <dbReference type="ARBA" id="ARBA00022960"/>
    </source>
</evidence>
<dbReference type="GO" id="GO:0009252">
    <property type="term" value="P:peptidoglycan biosynthetic process"/>
    <property type="evidence" value="ECO:0007669"/>
    <property type="project" value="UniProtKB-UniRule"/>
</dbReference>
<keyword evidence="4 10" id="KW-0808">Transferase</keyword>
<comment type="pathway">
    <text evidence="10">Cell wall biogenesis; peptidoglycan biosynthesis.</text>
</comment>
<evidence type="ECO:0000256" key="9">
    <source>
        <dbReference type="ARBA" id="ARBA00023316"/>
    </source>
</evidence>
<feature type="domain" description="Glycosyl transferase family 28 C-terminal" evidence="12">
    <location>
        <begin position="191"/>
        <end position="349"/>
    </location>
</feature>
<keyword evidence="3 10" id="KW-0328">Glycosyltransferase</keyword>
<keyword evidence="8 10" id="KW-0131">Cell cycle</keyword>
<dbReference type="PANTHER" id="PTHR21015">
    <property type="entry name" value="UDP-N-ACETYLGLUCOSAMINE--N-ACETYLMURAMYL-(PENTAPEPTIDE) PYROPHOSPHORYL-UNDECAPRENOL N-ACETYLGLUCOSAMINE TRANSFERASE 1"/>
    <property type="match status" value="1"/>
</dbReference>
<evidence type="ECO:0000256" key="4">
    <source>
        <dbReference type="ARBA" id="ARBA00022679"/>
    </source>
</evidence>
<feature type="domain" description="Glycosyltransferase family 28 N-terminal" evidence="11">
    <location>
        <begin position="3"/>
        <end position="142"/>
    </location>
</feature>
<dbReference type="EMBL" id="JALBUR010000022">
    <property type="protein sequence ID" value="MDX8420126.1"/>
    <property type="molecule type" value="Genomic_DNA"/>
</dbReference>
<evidence type="ECO:0000313" key="14">
    <source>
        <dbReference type="Proteomes" id="UP001286174"/>
    </source>
</evidence>
<comment type="function">
    <text evidence="10">Cell wall formation. Catalyzes the transfer of a GlcNAc subunit on undecaprenyl-pyrophosphoryl-MurNAc-pentapeptide (lipid intermediate I) to form undecaprenyl-pyrophosphoryl-MurNAc-(pentapeptide)GlcNAc (lipid intermediate II).</text>
</comment>